<keyword evidence="4" id="KW-1185">Reference proteome</keyword>
<evidence type="ECO:0000313" key="4">
    <source>
        <dbReference type="Proteomes" id="UP001497382"/>
    </source>
</evidence>
<proteinExistence type="predicted"/>
<feature type="transmembrane region" description="Helical" evidence="1">
    <location>
        <begin position="197"/>
        <end position="216"/>
    </location>
</feature>
<protein>
    <submittedName>
        <fullName evidence="3">Uncharacterized protein</fullName>
    </submittedName>
</protein>
<gene>
    <name evidence="3" type="ORF">LARSCL_LOCUS16950</name>
</gene>
<feature type="chain" id="PRO_5043819321" evidence="2">
    <location>
        <begin position="24"/>
        <end position="219"/>
    </location>
</feature>
<dbReference type="EMBL" id="CAXIEN010000277">
    <property type="protein sequence ID" value="CAL1291205.1"/>
    <property type="molecule type" value="Genomic_DNA"/>
</dbReference>
<keyword evidence="1" id="KW-1133">Transmembrane helix</keyword>
<organism evidence="3 4">
    <name type="scientific">Larinioides sclopetarius</name>
    <dbReference type="NCBI Taxonomy" id="280406"/>
    <lineage>
        <taxon>Eukaryota</taxon>
        <taxon>Metazoa</taxon>
        <taxon>Ecdysozoa</taxon>
        <taxon>Arthropoda</taxon>
        <taxon>Chelicerata</taxon>
        <taxon>Arachnida</taxon>
        <taxon>Araneae</taxon>
        <taxon>Araneomorphae</taxon>
        <taxon>Entelegynae</taxon>
        <taxon>Araneoidea</taxon>
        <taxon>Araneidae</taxon>
        <taxon>Larinioides</taxon>
    </lineage>
</organism>
<evidence type="ECO:0000256" key="2">
    <source>
        <dbReference type="SAM" id="SignalP"/>
    </source>
</evidence>
<sequence>MRLRTEIFVCLFLMLIVTGFCAAKDFKNETVECVFREYDKCYHIISSLGANFSARYDETEMQVNVTCRGELQTRQCIANIPHICNTLSVWNPNRIIDTVHSLCTKNRTEHRNFLNSSICYNRNLNRRQHCVSKYSYGSKADAKSLCCSNRDTLECLKEDLRNTCPRNYMEFQNHLMEVYRSHHFTVCGPYYRYCNGAASLTTSFGIVLFTIMTFLLQKM</sequence>
<keyword evidence="1" id="KW-0812">Transmembrane</keyword>
<evidence type="ECO:0000313" key="3">
    <source>
        <dbReference type="EMBL" id="CAL1291205.1"/>
    </source>
</evidence>
<evidence type="ECO:0000256" key="1">
    <source>
        <dbReference type="SAM" id="Phobius"/>
    </source>
</evidence>
<keyword evidence="1" id="KW-0472">Membrane</keyword>
<keyword evidence="2" id="KW-0732">Signal</keyword>
<reference evidence="3 4" key="1">
    <citation type="submission" date="2024-04" db="EMBL/GenBank/DDBJ databases">
        <authorList>
            <person name="Rising A."/>
            <person name="Reimegard J."/>
            <person name="Sonavane S."/>
            <person name="Akerstrom W."/>
            <person name="Nylinder S."/>
            <person name="Hedman E."/>
            <person name="Kallberg Y."/>
        </authorList>
    </citation>
    <scope>NUCLEOTIDE SEQUENCE [LARGE SCALE GENOMIC DNA]</scope>
</reference>
<feature type="signal peptide" evidence="2">
    <location>
        <begin position="1"/>
        <end position="23"/>
    </location>
</feature>
<dbReference type="Proteomes" id="UP001497382">
    <property type="component" value="Unassembled WGS sequence"/>
</dbReference>
<name>A0AAV2B4P1_9ARAC</name>
<comment type="caution">
    <text evidence="3">The sequence shown here is derived from an EMBL/GenBank/DDBJ whole genome shotgun (WGS) entry which is preliminary data.</text>
</comment>
<dbReference type="AlphaFoldDB" id="A0AAV2B4P1"/>
<accession>A0AAV2B4P1</accession>